<evidence type="ECO:0000313" key="4">
    <source>
        <dbReference type="EnsemblFungi" id="FOXG_04688P0"/>
    </source>
</evidence>
<dbReference type="SMART" id="SM00906">
    <property type="entry name" value="Fungal_trans"/>
    <property type="match status" value="1"/>
</dbReference>
<evidence type="ECO:0000256" key="1">
    <source>
        <dbReference type="ARBA" id="ARBA00023242"/>
    </source>
</evidence>
<dbReference type="PANTHER" id="PTHR31668:SF20">
    <property type="entry name" value="ZN(II)2CYS6 TRANSCRIPTION FACTOR (EUROFUNG)"/>
    <property type="match status" value="1"/>
</dbReference>
<sequence length="653" mass="73703">MLAIVARLSATASVRAEPVILLNFRARTMPFLRRRDLRAPPAKVLSELRETQRQTSLSAKVQNRLNGIPCATVNARINLTSGLLTTELIKSCVSFFFANLYPQLPILEQRQIEQQMMFMEQNRDAYLLMTSFCAFIILQPGMTMPQGDPYNLDMNPGATIILSQLLLEECLRVRKGYSYHDSVNLNVLATNFFIFGCYYGLEQHEKAWYYLREAATMIHMAGMDKEGHYMKMDGAEATRRRRLFWLLLVIERAYAIQRQRPLTLQATIHSPCMGDDPTDAMVPELSNFFALVNLYRPFDDAFMATWKKACHHLGAPHITSLQKQLHDITQAYPVQESDYAVNQQWLKFTLWQLTNGSIGGNGEDSRSFQYPINMSRELLMNMVAHFPNQGMEFIGSTLIVKLLETCLAMTEVLANQPQTRDPFAVGPRQYLNQLLNILNVTRNGDYRFLPLLLSKVTEIIPRAANPMLQNAPDNSQLRMASMDIFDGFGTAGIAQMPVDKYNQNPPLDDYETKYQLDLGDNMPDSIPNSNASNGTPPGTQPGNEMNTSFVSSSSVMSPGMEYPHNMDGFNCTPMSDMQRMPNRGEGIYNQNMNNTSMPPSQSMDGMHNMRQPPQRQGSFHMQNQAPISGIGAMSNEIDFGSNKIVLFMTASDS</sequence>
<keyword evidence="1" id="KW-0539">Nucleus</keyword>
<organism evidence="4 5">
    <name type="scientific">Fusarium oxysporum (strain Fo5176)</name>
    <name type="common">Fusarium vascular wilt</name>
    <dbReference type="NCBI Taxonomy" id="660025"/>
    <lineage>
        <taxon>Eukaryota</taxon>
        <taxon>Fungi</taxon>
        <taxon>Dikarya</taxon>
        <taxon>Ascomycota</taxon>
        <taxon>Pezizomycotina</taxon>
        <taxon>Sordariomycetes</taxon>
        <taxon>Hypocreomycetidae</taxon>
        <taxon>Hypocreales</taxon>
        <taxon>Nectriaceae</taxon>
        <taxon>Fusarium</taxon>
        <taxon>Fusarium oxysporum species complex</taxon>
    </lineage>
</organism>
<dbReference type="Pfam" id="PF04082">
    <property type="entry name" value="Fungal_trans"/>
    <property type="match status" value="1"/>
</dbReference>
<dbReference type="GO" id="GO:0003677">
    <property type="term" value="F:DNA binding"/>
    <property type="evidence" value="ECO:0007669"/>
    <property type="project" value="InterPro"/>
</dbReference>
<dbReference type="Proteomes" id="UP000002489">
    <property type="component" value="Unassembled WGS sequence"/>
</dbReference>
<proteinExistence type="predicted"/>
<evidence type="ECO:0000259" key="3">
    <source>
        <dbReference type="SMART" id="SM00906"/>
    </source>
</evidence>
<protein>
    <recommendedName>
        <fullName evidence="3">Xylanolytic transcriptional activator regulatory domain-containing protein</fullName>
    </recommendedName>
</protein>
<reference evidence="4" key="2">
    <citation type="submission" date="2025-08" db="UniProtKB">
        <authorList>
            <consortium name="EnsemblFungi"/>
        </authorList>
    </citation>
    <scope>IDENTIFICATION</scope>
    <source>
        <strain evidence="4">4287 / CBS 123668 / FGSC 9935 / NRRL 34936</strain>
    </source>
</reference>
<dbReference type="AlphaFoldDB" id="A0A0D2XL64"/>
<evidence type="ECO:0000256" key="2">
    <source>
        <dbReference type="SAM" id="MobiDB-lite"/>
    </source>
</evidence>
<dbReference type="PANTHER" id="PTHR31668">
    <property type="entry name" value="GLUCOSE TRANSPORT TRANSCRIPTION REGULATOR RGT1-RELATED-RELATED"/>
    <property type="match status" value="1"/>
</dbReference>
<feature type="domain" description="Xylanolytic transcriptional activator regulatory" evidence="3">
    <location>
        <begin position="207"/>
        <end position="277"/>
    </location>
</feature>
<dbReference type="GO" id="GO:0006351">
    <property type="term" value="P:DNA-templated transcription"/>
    <property type="evidence" value="ECO:0007669"/>
    <property type="project" value="InterPro"/>
</dbReference>
<dbReference type="EnsemblFungi" id="FOXG_04688T0">
    <property type="protein sequence ID" value="FOXG_04688P0"/>
    <property type="gene ID" value="FOXG_04688"/>
</dbReference>
<dbReference type="CDD" id="cd12148">
    <property type="entry name" value="fungal_TF_MHR"/>
    <property type="match status" value="1"/>
</dbReference>
<name>A0A0D2XL64_FUSOF</name>
<accession>A0A0D2XL64</accession>
<reference evidence="5" key="1">
    <citation type="journal article" date="2012" name="Mol. Plant Microbe Interact.">
        <title>A highly conserved effector in Fusarium oxysporum is required for full virulence on Arabidopsis.</title>
        <authorList>
            <person name="Thatcher L.F."/>
            <person name="Gardiner D.M."/>
            <person name="Kazan K."/>
            <person name="Manners J."/>
        </authorList>
    </citation>
    <scope>NUCLEOTIDE SEQUENCE [LARGE SCALE GENOMIC DNA]</scope>
    <source>
        <strain evidence="5">Fo5176</strain>
    </source>
</reference>
<feature type="compositionally biased region" description="Polar residues" evidence="2">
    <location>
        <begin position="526"/>
        <end position="547"/>
    </location>
</feature>
<feature type="region of interest" description="Disordered" evidence="2">
    <location>
        <begin position="520"/>
        <end position="555"/>
    </location>
</feature>
<evidence type="ECO:0000313" key="5">
    <source>
        <dbReference type="Proteomes" id="UP000002489"/>
    </source>
</evidence>
<dbReference type="InterPro" id="IPR007219">
    <property type="entry name" value="XnlR_reg_dom"/>
</dbReference>
<dbReference type="InterPro" id="IPR050797">
    <property type="entry name" value="Carb_Metab_Trans_Reg"/>
</dbReference>
<dbReference type="GO" id="GO:0008270">
    <property type="term" value="F:zinc ion binding"/>
    <property type="evidence" value="ECO:0007669"/>
    <property type="project" value="InterPro"/>
</dbReference>